<name>A0ABX5W2L7_9BRAD</name>
<dbReference type="SUPFAM" id="SSF63829">
    <property type="entry name" value="Calcium-dependent phosphotriesterase"/>
    <property type="match status" value="1"/>
</dbReference>
<reference evidence="2" key="1">
    <citation type="submission" date="2019-06" db="EMBL/GenBank/DDBJ databases">
        <title>Whole-Genome Sequence of Bradyrhizobium sp. 3 Strain 65S1MB.</title>
        <authorList>
            <person name="Bromfield E.S.P."/>
            <person name="Cloutier S."/>
            <person name="Nguyen H.D.T."/>
        </authorList>
    </citation>
    <scope>NUCLEOTIDE SEQUENCE [LARGE SCALE GENOMIC DNA]</scope>
    <source>
        <strain evidence="2">65S1MB</strain>
    </source>
</reference>
<accession>A0ABX5W2L7</accession>
<dbReference type="InterPro" id="IPR011748">
    <property type="entry name" value="Unchr_phage_tail-like"/>
</dbReference>
<dbReference type="InterPro" id="IPR006521">
    <property type="entry name" value="Tail_protein_I"/>
</dbReference>
<dbReference type="Pfam" id="PF09684">
    <property type="entry name" value="Tail_P2_I"/>
    <property type="match status" value="1"/>
</dbReference>
<protein>
    <submittedName>
        <fullName evidence="1">Phage tail protein</fullName>
    </submittedName>
</protein>
<dbReference type="NCBIfam" id="TIGR02242">
    <property type="entry name" value="tail_TIGR02242"/>
    <property type="match status" value="1"/>
</dbReference>
<sequence>MSAPKIQAYRFASSAHWDLCLGLGFDAPTAAGLSLPRRWGAHARRVAGRGPVSAIAADRFSMPVWRSATPREEPGIAWLDELASVRGPFRADSVLAETKRLQVERHWLWAFAADRLVRYDRTDLQHDLILPAAAIGIAEDGVIIDIALDGRGGLWVLLESGDRQLLARVDDCGCARPPMPLPCEVRGATELALADDGATIALLCAGERRLALVNAGKGSLKRMLWLGSLDPSFQPERLAGDGSGYLALFGTSEGKTGRQWRLFLLDRSGEPLRPAIAGLFLEQDGRAATKTQALDIAVARDGVWFATTDGVWTLDADPACGSSDAKATLLTTLLHSPPGSDDNGWLRAEIEVELPEGAALTASFATTNDPAIVTRFANITGNESLPKAARLADSWALLDPGVGAQRSFTSMGSSSFPGRMSIPLFAASQRWLALKLEVDVPPFVGQASLMSLRILYPERTLMRQLPAIFSDPANDPERLLRRLVGVIEATSQSIDETIASIGRHIDAETAPSDWLDYLGSWLDLPWHPALAERSKRALLAEAGYLLRWRGTARGLRRLVKCLAGEGAKVVLVDVAAERGPIRLGGKGAAGAPLRGLLAGQSKSVATLGGKAVLGRARLACAGQKPGPLDILVPLILIEIDGDAATKAANAPYLAEVLAGYAPMGLRHRVRWTADGRRDADDVDALVLEAQAPGMLGTDCRIGQTVLAGRARTEIGEGFHMGFHIR</sequence>
<keyword evidence="2" id="KW-1185">Reference proteome</keyword>
<evidence type="ECO:0000313" key="1">
    <source>
        <dbReference type="EMBL" id="QDF37505.1"/>
    </source>
</evidence>
<dbReference type="RefSeq" id="WP_140478951.1">
    <property type="nucleotide sequence ID" value="NZ_CP041090.2"/>
</dbReference>
<gene>
    <name evidence="1" type="ORF">FJN17_07960</name>
</gene>
<proteinExistence type="predicted"/>
<organism evidence="1 2">
    <name type="scientific">Bradyrhizobium symbiodeficiens</name>
    <dbReference type="NCBI Taxonomy" id="1404367"/>
    <lineage>
        <taxon>Bacteria</taxon>
        <taxon>Pseudomonadati</taxon>
        <taxon>Pseudomonadota</taxon>
        <taxon>Alphaproteobacteria</taxon>
        <taxon>Hyphomicrobiales</taxon>
        <taxon>Nitrobacteraceae</taxon>
        <taxon>Bradyrhizobium</taxon>
    </lineage>
</organism>
<evidence type="ECO:0000313" key="2">
    <source>
        <dbReference type="Proteomes" id="UP000319298"/>
    </source>
</evidence>
<dbReference type="Proteomes" id="UP000319298">
    <property type="component" value="Chromosome"/>
</dbReference>
<dbReference type="EMBL" id="CP041090">
    <property type="protein sequence ID" value="QDF37505.1"/>
    <property type="molecule type" value="Genomic_DNA"/>
</dbReference>
<reference evidence="1 2" key="2">
    <citation type="journal article" date="2020" name="Int. J. Syst. Evol. Microbiol.">
        <title>Description and complete genome sequences of Bradyrhizobium symbiodeficiens sp. nov., a non-symbiotic bacterium associated with legumes native to Canada.</title>
        <authorList>
            <person name="Bromfield E.S.P."/>
            <person name="Cloutier S."/>
            <person name="Nguyen H.D.T."/>
        </authorList>
    </citation>
    <scope>NUCLEOTIDE SEQUENCE [LARGE SCALE GENOMIC DNA]</scope>
    <source>
        <strain evidence="1 2">65S1MB</strain>
    </source>
</reference>